<reference evidence="2 3" key="1">
    <citation type="journal article" date="2021" name="Commun. Biol.">
        <title>The genome of Shorea leprosula (Dipterocarpaceae) highlights the ecological relevance of drought in aseasonal tropical rainforests.</title>
        <authorList>
            <person name="Ng K.K.S."/>
            <person name="Kobayashi M.J."/>
            <person name="Fawcett J.A."/>
            <person name="Hatakeyama M."/>
            <person name="Paape T."/>
            <person name="Ng C.H."/>
            <person name="Ang C.C."/>
            <person name="Tnah L.H."/>
            <person name="Lee C.T."/>
            <person name="Nishiyama T."/>
            <person name="Sese J."/>
            <person name="O'Brien M.J."/>
            <person name="Copetti D."/>
            <person name="Mohd Noor M.I."/>
            <person name="Ong R.C."/>
            <person name="Putra M."/>
            <person name="Sireger I.Z."/>
            <person name="Indrioko S."/>
            <person name="Kosugi Y."/>
            <person name="Izuno A."/>
            <person name="Isagi Y."/>
            <person name="Lee S.L."/>
            <person name="Shimizu K.K."/>
        </authorList>
    </citation>
    <scope>NUCLEOTIDE SEQUENCE [LARGE SCALE GENOMIC DNA]</scope>
    <source>
        <strain evidence="2">214</strain>
    </source>
</reference>
<comment type="caution">
    <text evidence="2">The sequence shown here is derived from an EMBL/GenBank/DDBJ whole genome shotgun (WGS) entry which is preliminary data.</text>
</comment>
<evidence type="ECO:0000256" key="1">
    <source>
        <dbReference type="SAM" id="MobiDB-lite"/>
    </source>
</evidence>
<name>A0AAV5KCY6_9ROSI</name>
<feature type="region of interest" description="Disordered" evidence="1">
    <location>
        <begin position="75"/>
        <end position="99"/>
    </location>
</feature>
<proteinExistence type="predicted"/>
<accession>A0AAV5KCY6</accession>
<gene>
    <name evidence="2" type="ORF">SLEP1_g32307</name>
</gene>
<evidence type="ECO:0000313" key="2">
    <source>
        <dbReference type="EMBL" id="GKV22433.1"/>
    </source>
</evidence>
<keyword evidence="3" id="KW-1185">Reference proteome</keyword>
<dbReference type="AlphaFoldDB" id="A0AAV5KCY6"/>
<evidence type="ECO:0000313" key="3">
    <source>
        <dbReference type="Proteomes" id="UP001054252"/>
    </source>
</evidence>
<feature type="compositionally biased region" description="Acidic residues" evidence="1">
    <location>
        <begin position="79"/>
        <end position="88"/>
    </location>
</feature>
<organism evidence="2 3">
    <name type="scientific">Rubroshorea leprosula</name>
    <dbReference type="NCBI Taxonomy" id="152421"/>
    <lineage>
        <taxon>Eukaryota</taxon>
        <taxon>Viridiplantae</taxon>
        <taxon>Streptophyta</taxon>
        <taxon>Embryophyta</taxon>
        <taxon>Tracheophyta</taxon>
        <taxon>Spermatophyta</taxon>
        <taxon>Magnoliopsida</taxon>
        <taxon>eudicotyledons</taxon>
        <taxon>Gunneridae</taxon>
        <taxon>Pentapetalae</taxon>
        <taxon>rosids</taxon>
        <taxon>malvids</taxon>
        <taxon>Malvales</taxon>
        <taxon>Dipterocarpaceae</taxon>
        <taxon>Rubroshorea</taxon>
    </lineage>
</organism>
<protein>
    <submittedName>
        <fullName evidence="2">Uncharacterized protein</fullName>
    </submittedName>
</protein>
<dbReference type="EMBL" id="BPVZ01000060">
    <property type="protein sequence ID" value="GKV22433.1"/>
    <property type="molecule type" value="Genomic_DNA"/>
</dbReference>
<dbReference type="Proteomes" id="UP001054252">
    <property type="component" value="Unassembled WGS sequence"/>
</dbReference>
<sequence length="149" mass="16353">MGDGRQELGECLETITQEEAARAYDIAAIDYRGINADVFEGKTPFSPCPKSSSPTALSLLLKSSIFKELVKKNLNLDRNDEDTQENDTENPSQKTNENEVGEVFYNGISHVSFSGMLPCLELDESIEMPSHSKAGQSLWNGALSMPPSH</sequence>